<dbReference type="EC" id="2.7.6.3" evidence="3"/>
<comment type="pathway">
    <text evidence="1">Cofactor biosynthesis; tetrahydrofolate biosynthesis; 2-amino-4-hydroxy-6-hydroxymethyl-7,8-dihydropteridine diphosphate from 7,8-dihydroneopterin triphosphate: step 4/4.</text>
</comment>
<keyword evidence="15" id="KW-1185">Reference proteome</keyword>
<accession>A0A097EHQ7</accession>
<organism evidence="14 15">
    <name type="scientific">Sphingomonas taxi</name>
    <dbReference type="NCBI Taxonomy" id="1549858"/>
    <lineage>
        <taxon>Bacteria</taxon>
        <taxon>Pseudomonadati</taxon>
        <taxon>Pseudomonadota</taxon>
        <taxon>Alphaproteobacteria</taxon>
        <taxon>Sphingomonadales</taxon>
        <taxon>Sphingomonadaceae</taxon>
        <taxon>Sphingomonas</taxon>
    </lineage>
</organism>
<dbReference type="AlphaFoldDB" id="A0A097EHQ7"/>
<keyword evidence="7 14" id="KW-0418">Kinase</keyword>
<dbReference type="Pfam" id="PF01288">
    <property type="entry name" value="HPPK"/>
    <property type="match status" value="1"/>
</dbReference>
<dbReference type="NCBIfam" id="TIGR01498">
    <property type="entry name" value="folK"/>
    <property type="match status" value="1"/>
</dbReference>
<dbReference type="eggNOG" id="COG0801">
    <property type="taxonomic scope" value="Bacteria"/>
</dbReference>
<keyword evidence="9" id="KW-0289">Folate biosynthesis</keyword>
<dbReference type="PANTHER" id="PTHR43071">
    <property type="entry name" value="2-AMINO-4-HYDROXY-6-HYDROXYMETHYLDIHYDROPTERIDINE PYROPHOSPHOKINASE"/>
    <property type="match status" value="1"/>
</dbReference>
<evidence type="ECO:0000256" key="7">
    <source>
        <dbReference type="ARBA" id="ARBA00022777"/>
    </source>
</evidence>
<evidence type="ECO:0000256" key="3">
    <source>
        <dbReference type="ARBA" id="ARBA00013253"/>
    </source>
</evidence>
<dbReference type="GO" id="GO:0046654">
    <property type="term" value="P:tetrahydrofolate biosynthetic process"/>
    <property type="evidence" value="ECO:0007669"/>
    <property type="project" value="UniProtKB-UniPathway"/>
</dbReference>
<feature type="domain" description="7,8-dihydro-6-hydroxymethylpterin-pyrophosphokinase" evidence="13">
    <location>
        <begin position="88"/>
        <end position="99"/>
    </location>
</feature>
<dbReference type="HOGENOM" id="CLU_097916_3_0_5"/>
<evidence type="ECO:0000256" key="2">
    <source>
        <dbReference type="ARBA" id="ARBA00005810"/>
    </source>
</evidence>
<dbReference type="RefSeq" id="WP_038663785.1">
    <property type="nucleotide sequence ID" value="NZ_CP009571.1"/>
</dbReference>
<keyword evidence="8" id="KW-0067">ATP-binding</keyword>
<dbReference type="SUPFAM" id="SSF55083">
    <property type="entry name" value="6-hydroxymethyl-7,8-dihydropterin pyrophosphokinase, HPPK"/>
    <property type="match status" value="1"/>
</dbReference>
<evidence type="ECO:0000256" key="10">
    <source>
        <dbReference type="ARBA" id="ARBA00029409"/>
    </source>
</evidence>
<keyword evidence="6" id="KW-0547">Nucleotide-binding</keyword>
<evidence type="ECO:0000256" key="9">
    <source>
        <dbReference type="ARBA" id="ARBA00022909"/>
    </source>
</evidence>
<reference evidence="14 15" key="1">
    <citation type="submission" date="2014-09" db="EMBL/GenBank/DDBJ databases">
        <title>Using Illumina technology Improving SMRT sequencing Genome Assembly by RASTools.</title>
        <authorList>
            <person name="Zhou Y."/>
            <person name="Ma T."/>
            <person name="Liu T."/>
        </authorList>
    </citation>
    <scope>NUCLEOTIDE SEQUENCE [LARGE SCALE GENOMIC DNA]</scope>
    <source>
        <strain evidence="14 15">ATCC 55669</strain>
    </source>
</reference>
<dbReference type="GO" id="GO:0003848">
    <property type="term" value="F:2-amino-4-hydroxy-6-hydroxymethyldihydropteridine diphosphokinase activity"/>
    <property type="evidence" value="ECO:0007669"/>
    <property type="project" value="UniProtKB-EC"/>
</dbReference>
<evidence type="ECO:0000313" key="14">
    <source>
        <dbReference type="EMBL" id="AIT07097.1"/>
    </source>
</evidence>
<dbReference type="PROSITE" id="PS00794">
    <property type="entry name" value="HPPK"/>
    <property type="match status" value="1"/>
</dbReference>
<dbReference type="UniPathway" id="UPA00077">
    <property type="reaction ID" value="UER00155"/>
</dbReference>
<comment type="function">
    <text evidence="10">Catalyzes the transfer of pyrophosphate from adenosine triphosphate (ATP) to 6-hydroxymethyl-7,8-dihydropterin, an enzymatic step in folate biosynthesis pathway.</text>
</comment>
<evidence type="ECO:0000256" key="8">
    <source>
        <dbReference type="ARBA" id="ARBA00022840"/>
    </source>
</evidence>
<dbReference type="InterPro" id="IPR000550">
    <property type="entry name" value="Hppk"/>
</dbReference>
<evidence type="ECO:0000256" key="4">
    <source>
        <dbReference type="ARBA" id="ARBA00016218"/>
    </source>
</evidence>
<dbReference type="Gene3D" id="3.30.70.560">
    <property type="entry name" value="7,8-Dihydro-6-hydroxymethylpterin-pyrophosphokinase HPPK"/>
    <property type="match status" value="1"/>
</dbReference>
<dbReference type="PANTHER" id="PTHR43071:SF1">
    <property type="entry name" value="2-AMINO-4-HYDROXY-6-HYDROXYMETHYLDIHYDROPTERIDINE PYROPHOSPHOKINASE"/>
    <property type="match status" value="1"/>
</dbReference>
<dbReference type="GO" id="GO:0005524">
    <property type="term" value="F:ATP binding"/>
    <property type="evidence" value="ECO:0007669"/>
    <property type="project" value="UniProtKB-KW"/>
</dbReference>
<dbReference type="Proteomes" id="UP000033200">
    <property type="component" value="Chromosome"/>
</dbReference>
<evidence type="ECO:0000256" key="1">
    <source>
        <dbReference type="ARBA" id="ARBA00005051"/>
    </source>
</evidence>
<dbReference type="GO" id="GO:0046656">
    <property type="term" value="P:folic acid biosynthetic process"/>
    <property type="evidence" value="ECO:0007669"/>
    <property type="project" value="UniProtKB-KW"/>
</dbReference>
<comment type="similarity">
    <text evidence="2">Belongs to the HPPK family.</text>
</comment>
<name>A0A097EHQ7_9SPHN</name>
<evidence type="ECO:0000256" key="12">
    <source>
        <dbReference type="ARBA" id="ARBA00033413"/>
    </source>
</evidence>
<dbReference type="EMBL" id="CP009571">
    <property type="protein sequence ID" value="AIT07097.1"/>
    <property type="molecule type" value="Genomic_DNA"/>
</dbReference>
<dbReference type="KEGG" id="stax:MC45_12755"/>
<evidence type="ECO:0000259" key="13">
    <source>
        <dbReference type="PROSITE" id="PS00794"/>
    </source>
</evidence>
<keyword evidence="5" id="KW-0808">Transferase</keyword>
<gene>
    <name evidence="14" type="ORF">MC45_12755</name>
</gene>
<evidence type="ECO:0000256" key="6">
    <source>
        <dbReference type="ARBA" id="ARBA00022741"/>
    </source>
</evidence>
<evidence type="ECO:0000256" key="11">
    <source>
        <dbReference type="ARBA" id="ARBA00029766"/>
    </source>
</evidence>
<proteinExistence type="inferred from homology"/>
<sequence length="158" mass="16715">MATAIYAIGIGSNRRGRHGGPADEVRAAIAAIGGLVAASPVIGSAPLGPSIRRFANAAILIGSDETPPVLLARLKGIEAAFGRRRGRRWGARVIDLDILLWSGGSWRDPRLTVPHAALSARGFVLGPLARIAPGWRVPPQARSVRQLAHAVDRPRPRP</sequence>
<protein>
    <recommendedName>
        <fullName evidence="4">2-amino-4-hydroxy-6-hydroxymethyldihydropteridine pyrophosphokinase</fullName>
        <ecNumber evidence="3">2.7.6.3</ecNumber>
    </recommendedName>
    <alternativeName>
        <fullName evidence="11">6-hydroxymethyl-7,8-dihydropterin pyrophosphokinase</fullName>
    </alternativeName>
    <alternativeName>
        <fullName evidence="12">7,8-dihydro-6-hydroxymethylpterin-pyrophosphokinase</fullName>
    </alternativeName>
</protein>
<dbReference type="GO" id="GO:0016301">
    <property type="term" value="F:kinase activity"/>
    <property type="evidence" value="ECO:0007669"/>
    <property type="project" value="UniProtKB-KW"/>
</dbReference>
<evidence type="ECO:0000256" key="5">
    <source>
        <dbReference type="ARBA" id="ARBA00022679"/>
    </source>
</evidence>
<dbReference type="InterPro" id="IPR035907">
    <property type="entry name" value="Hppk_sf"/>
</dbReference>
<dbReference type="STRING" id="1549858.MC45_12755"/>
<evidence type="ECO:0000313" key="15">
    <source>
        <dbReference type="Proteomes" id="UP000033200"/>
    </source>
</evidence>